<feature type="domain" description="AN1-type" evidence="7">
    <location>
        <begin position="89"/>
        <end position="137"/>
    </location>
</feature>
<dbReference type="SUPFAM" id="SSF118310">
    <property type="entry name" value="AN1-like Zinc finger"/>
    <property type="match status" value="1"/>
</dbReference>
<feature type="transmembrane region" description="Helical" evidence="6">
    <location>
        <begin position="57"/>
        <end position="79"/>
    </location>
</feature>
<dbReference type="AlphaFoldDB" id="A0AAQ3MWG2"/>
<protein>
    <recommendedName>
        <fullName evidence="7">AN1-type domain-containing protein</fullName>
    </recommendedName>
</protein>
<keyword evidence="6" id="KW-0472">Membrane</keyword>
<evidence type="ECO:0000256" key="3">
    <source>
        <dbReference type="ARBA" id="ARBA00022771"/>
    </source>
</evidence>
<dbReference type="InterPro" id="IPR035896">
    <property type="entry name" value="AN1-like_Znf"/>
</dbReference>
<organism evidence="8 9">
    <name type="scientific">Vigna mungo</name>
    <name type="common">Black gram</name>
    <name type="synonym">Phaseolus mungo</name>
    <dbReference type="NCBI Taxonomy" id="3915"/>
    <lineage>
        <taxon>Eukaryota</taxon>
        <taxon>Viridiplantae</taxon>
        <taxon>Streptophyta</taxon>
        <taxon>Embryophyta</taxon>
        <taxon>Tracheophyta</taxon>
        <taxon>Spermatophyta</taxon>
        <taxon>Magnoliopsida</taxon>
        <taxon>eudicotyledons</taxon>
        <taxon>Gunneridae</taxon>
        <taxon>Pentapetalae</taxon>
        <taxon>rosids</taxon>
        <taxon>fabids</taxon>
        <taxon>Fabales</taxon>
        <taxon>Fabaceae</taxon>
        <taxon>Papilionoideae</taxon>
        <taxon>50 kb inversion clade</taxon>
        <taxon>NPAAA clade</taxon>
        <taxon>indigoferoid/millettioid clade</taxon>
        <taxon>Phaseoleae</taxon>
        <taxon>Vigna</taxon>
    </lineage>
</organism>
<evidence type="ECO:0000313" key="8">
    <source>
        <dbReference type="EMBL" id="WVY98435.1"/>
    </source>
</evidence>
<dbReference type="InterPro" id="IPR000058">
    <property type="entry name" value="Znf_AN1"/>
</dbReference>
<evidence type="ECO:0000256" key="5">
    <source>
        <dbReference type="PROSITE-ProRule" id="PRU00449"/>
    </source>
</evidence>
<evidence type="ECO:0000313" key="9">
    <source>
        <dbReference type="Proteomes" id="UP001374535"/>
    </source>
</evidence>
<comment type="function">
    <text evidence="1">May be involved in environmental stress response.</text>
</comment>
<dbReference type="EMBL" id="CP144692">
    <property type="protein sequence ID" value="WVY98435.1"/>
    <property type="molecule type" value="Genomic_DNA"/>
</dbReference>
<accession>A0AAQ3MWG2</accession>
<reference evidence="8 9" key="1">
    <citation type="journal article" date="2023" name="Life. Sci Alliance">
        <title>Evolutionary insights into 3D genome organization and epigenetic landscape of Vigna mungo.</title>
        <authorList>
            <person name="Junaid A."/>
            <person name="Singh B."/>
            <person name="Bhatia S."/>
        </authorList>
    </citation>
    <scope>NUCLEOTIDE SEQUENCE [LARGE SCALE GENOMIC DNA]</scope>
    <source>
        <strain evidence="8">Urdbean</strain>
    </source>
</reference>
<dbReference type="PANTHER" id="PTHR34189:SF4">
    <property type="entry name" value="TRANSMEMBRANE PROTEIN"/>
    <property type="match status" value="1"/>
</dbReference>
<dbReference type="Gene3D" id="4.10.1110.10">
    <property type="entry name" value="AN1-like Zinc finger"/>
    <property type="match status" value="1"/>
</dbReference>
<evidence type="ECO:0000259" key="7">
    <source>
        <dbReference type="PROSITE" id="PS51039"/>
    </source>
</evidence>
<keyword evidence="6" id="KW-0812">Transmembrane</keyword>
<dbReference type="PANTHER" id="PTHR34189">
    <property type="entry name" value="TRANSMEMBRANE PROTEIN"/>
    <property type="match status" value="1"/>
</dbReference>
<keyword evidence="2" id="KW-0479">Metal-binding</keyword>
<sequence length="262" mass="29293">MHRSASWNRFSDDYFKHATSGSSSGHRSSYSMFDGSHLPTYDPIADLAKKERARVKLAESAVHLIPFVLIACALILWLFSNPGKTETFPDLGEHCQHNDCHQLNFLPFTCQCCQKVFCLEHKSFKSHACKNSDHNSRKVVVCETCSMSIETTCYVEQEEETILEKHLKSGNCDPTKKKKLICHVKYMCRGKRQSSNSQRIWYIHAGGLGDPLGGRIEGLSLEGEIESDSDGTQMGFLPIVSAEEASTKDFGAGKDLINPKNL</sequence>
<evidence type="ECO:0000256" key="6">
    <source>
        <dbReference type="SAM" id="Phobius"/>
    </source>
</evidence>
<evidence type="ECO:0000256" key="1">
    <source>
        <dbReference type="ARBA" id="ARBA00003732"/>
    </source>
</evidence>
<evidence type="ECO:0000256" key="2">
    <source>
        <dbReference type="ARBA" id="ARBA00022723"/>
    </source>
</evidence>
<keyword evidence="6" id="KW-1133">Transmembrane helix</keyword>
<gene>
    <name evidence="8" type="ORF">V8G54_030586</name>
</gene>
<keyword evidence="4" id="KW-0862">Zinc</keyword>
<evidence type="ECO:0000256" key="4">
    <source>
        <dbReference type="ARBA" id="ARBA00022833"/>
    </source>
</evidence>
<proteinExistence type="predicted"/>
<dbReference type="Proteomes" id="UP001374535">
    <property type="component" value="Chromosome 9"/>
</dbReference>
<keyword evidence="3 5" id="KW-0863">Zinc-finger</keyword>
<dbReference type="GO" id="GO:0008270">
    <property type="term" value="F:zinc ion binding"/>
    <property type="evidence" value="ECO:0007669"/>
    <property type="project" value="UniProtKB-KW"/>
</dbReference>
<dbReference type="PROSITE" id="PS51039">
    <property type="entry name" value="ZF_AN1"/>
    <property type="match status" value="1"/>
</dbReference>
<dbReference type="Pfam" id="PF01428">
    <property type="entry name" value="zf-AN1"/>
    <property type="match status" value="1"/>
</dbReference>
<keyword evidence="9" id="KW-1185">Reference proteome</keyword>
<name>A0AAQ3MWG2_VIGMU</name>